<evidence type="ECO:0000313" key="7">
    <source>
        <dbReference type="EMBL" id="GAM35607.1"/>
    </source>
</evidence>
<feature type="region of interest" description="Disordered" evidence="5">
    <location>
        <begin position="218"/>
        <end position="297"/>
    </location>
</feature>
<proteinExistence type="predicted"/>
<feature type="transmembrane region" description="Helical" evidence="6">
    <location>
        <begin position="126"/>
        <end position="150"/>
    </location>
</feature>
<keyword evidence="8" id="KW-1185">Reference proteome</keyword>
<organism evidence="7 8">
    <name type="scientific">Talaromyces pinophilus</name>
    <name type="common">Penicillium pinophilum</name>
    <dbReference type="NCBI Taxonomy" id="128442"/>
    <lineage>
        <taxon>Eukaryota</taxon>
        <taxon>Fungi</taxon>
        <taxon>Dikarya</taxon>
        <taxon>Ascomycota</taxon>
        <taxon>Pezizomycotina</taxon>
        <taxon>Eurotiomycetes</taxon>
        <taxon>Eurotiomycetidae</taxon>
        <taxon>Eurotiales</taxon>
        <taxon>Trichocomaceae</taxon>
        <taxon>Talaromyces</taxon>
        <taxon>Talaromyces sect. Talaromyces</taxon>
    </lineage>
</organism>
<evidence type="ECO:0000256" key="5">
    <source>
        <dbReference type="SAM" id="MobiDB-lite"/>
    </source>
</evidence>
<feature type="compositionally biased region" description="Basic and acidic residues" evidence="5">
    <location>
        <begin position="368"/>
        <end position="380"/>
    </location>
</feature>
<dbReference type="PANTHER" id="PTHR15549">
    <property type="entry name" value="PAIRED IMMUNOGLOBULIN-LIKE TYPE 2 RECEPTOR"/>
    <property type="match status" value="1"/>
</dbReference>
<keyword evidence="3 6" id="KW-1133">Transmembrane helix</keyword>
<dbReference type="Proteomes" id="UP000053095">
    <property type="component" value="Unassembled WGS sequence"/>
</dbReference>
<keyword evidence="4 6" id="KW-0472">Membrane</keyword>
<comment type="caution">
    <text evidence="7">The sequence shown here is derived from an EMBL/GenBank/DDBJ whole genome shotgun (WGS) entry which is preliminary data.</text>
</comment>
<feature type="compositionally biased region" description="Polar residues" evidence="5">
    <location>
        <begin position="242"/>
        <end position="261"/>
    </location>
</feature>
<feature type="compositionally biased region" description="Polar residues" evidence="5">
    <location>
        <begin position="336"/>
        <end position="350"/>
    </location>
</feature>
<reference evidence="8" key="1">
    <citation type="journal article" date="2015" name="Genome Announc.">
        <title>Draft genome sequence of Talaromyces cellulolyticus strain Y-94, a source of lignocellulosic biomass-degrading enzymes.</title>
        <authorList>
            <person name="Fujii T."/>
            <person name="Koike H."/>
            <person name="Sawayama S."/>
            <person name="Yano S."/>
            <person name="Inoue H."/>
        </authorList>
    </citation>
    <scope>NUCLEOTIDE SEQUENCE [LARGE SCALE GENOMIC DNA]</scope>
    <source>
        <strain evidence="8">Y-94</strain>
    </source>
</reference>
<evidence type="ECO:0000256" key="4">
    <source>
        <dbReference type="ARBA" id="ARBA00023136"/>
    </source>
</evidence>
<sequence>MATSITTFSGRRCTVIPRTQFFTAISTSAATETAGLPEVLSSFTTSTIQDTSSTSLTSTIAQPTDSNPASSITSLATTVVATSSTITAAAATLLPAITSSSIDPSSTQGSDDNTGDSSGNTSKKTVIAAAIGASLGAVAVVALVILCAYFRRRKRRTSTQFNDREKGAGTTGRFPGVAQLLDRLNPGPVAAFIPAIVDKVRPVFANLRSLPFISRNKNNDTFEQTQSGPTEKGLSLGRPIPQENSMQGASMSSAPRTTPESANPFADPPTGNVGTNRNNNIPENPFADPADPFSHTDYEDEISFSMPLTIRNGVADADDIDTNTNGVNNRDRHSARSTLSGSTLNIPNTRASSPLVHEFYSRPPTWKSLDRKSMKTEDRSSTYSDPFDLERPPTIHSSAHPTPMVERQRSQKGGYFPEMNFSFPRHVS</sequence>
<dbReference type="GO" id="GO:0016020">
    <property type="term" value="C:membrane"/>
    <property type="evidence" value="ECO:0007669"/>
    <property type="project" value="UniProtKB-SubCell"/>
</dbReference>
<evidence type="ECO:0000256" key="6">
    <source>
        <dbReference type="SAM" id="Phobius"/>
    </source>
</evidence>
<keyword evidence="2 6" id="KW-0812">Transmembrane</keyword>
<evidence type="ECO:0000256" key="3">
    <source>
        <dbReference type="ARBA" id="ARBA00022989"/>
    </source>
</evidence>
<feature type="region of interest" description="Disordered" evidence="5">
    <location>
        <begin position="101"/>
        <end position="120"/>
    </location>
</feature>
<accession>A0A6V8H2R2</accession>
<evidence type="ECO:0000256" key="2">
    <source>
        <dbReference type="ARBA" id="ARBA00022692"/>
    </source>
</evidence>
<name>A0A6V8H2R2_TALPI</name>
<gene>
    <name evidence="7" type="ORF">TCE0_017r04066</name>
</gene>
<feature type="compositionally biased region" description="Polar residues" evidence="5">
    <location>
        <begin position="272"/>
        <end position="282"/>
    </location>
</feature>
<dbReference type="CDD" id="cd12087">
    <property type="entry name" value="TM_EGFR-like"/>
    <property type="match status" value="1"/>
</dbReference>
<dbReference type="PANTHER" id="PTHR15549:SF26">
    <property type="entry name" value="AXIAL BUDDING PATTERN PROTEIN 2-RELATED"/>
    <property type="match status" value="1"/>
</dbReference>
<feature type="compositionally biased region" description="Polar residues" evidence="5">
    <location>
        <begin position="102"/>
        <end position="120"/>
    </location>
</feature>
<dbReference type="InterPro" id="IPR051694">
    <property type="entry name" value="Immunoregulatory_rcpt-like"/>
</dbReference>
<comment type="subcellular location">
    <subcellularLocation>
        <location evidence="1">Membrane</location>
        <topology evidence="1">Single-pass membrane protein</topology>
    </subcellularLocation>
</comment>
<dbReference type="GO" id="GO:0071944">
    <property type="term" value="C:cell periphery"/>
    <property type="evidence" value="ECO:0007669"/>
    <property type="project" value="UniProtKB-ARBA"/>
</dbReference>
<evidence type="ECO:0000256" key="1">
    <source>
        <dbReference type="ARBA" id="ARBA00004167"/>
    </source>
</evidence>
<feature type="region of interest" description="Disordered" evidence="5">
    <location>
        <begin position="366"/>
        <end position="418"/>
    </location>
</feature>
<dbReference type="AlphaFoldDB" id="A0A6V8H2R2"/>
<evidence type="ECO:0000313" key="8">
    <source>
        <dbReference type="Proteomes" id="UP000053095"/>
    </source>
</evidence>
<feature type="region of interest" description="Disordered" evidence="5">
    <location>
        <begin position="316"/>
        <end position="350"/>
    </location>
</feature>
<protein>
    <submittedName>
        <fullName evidence="7">Uncharacterized protein</fullName>
    </submittedName>
</protein>
<dbReference type="EMBL" id="DF933813">
    <property type="protein sequence ID" value="GAM35607.1"/>
    <property type="molecule type" value="Genomic_DNA"/>
</dbReference>
<feature type="compositionally biased region" description="Polar residues" evidence="5">
    <location>
        <begin position="218"/>
        <end position="229"/>
    </location>
</feature>